<dbReference type="AlphaFoldDB" id="A0A6P6BEP3"/>
<feature type="transmembrane region" description="Helical" evidence="7">
    <location>
        <begin position="416"/>
        <end position="438"/>
    </location>
</feature>
<dbReference type="KEGG" id="dzi:111317391"/>
<dbReference type="InterPro" id="IPR000109">
    <property type="entry name" value="POT_fam"/>
</dbReference>
<feature type="transmembrane region" description="Helical" evidence="7">
    <location>
        <begin position="233"/>
        <end position="252"/>
    </location>
</feature>
<evidence type="ECO:0000256" key="5">
    <source>
        <dbReference type="ARBA" id="ARBA00023136"/>
    </source>
</evidence>
<evidence type="ECO:0000256" key="1">
    <source>
        <dbReference type="ARBA" id="ARBA00004141"/>
    </source>
</evidence>
<feature type="transmembrane region" description="Helical" evidence="7">
    <location>
        <begin position="498"/>
        <end position="517"/>
    </location>
</feature>
<feature type="transmembrane region" description="Helical" evidence="7">
    <location>
        <begin position="458"/>
        <end position="478"/>
    </location>
</feature>
<accession>A0A6P6BEP3</accession>
<dbReference type="GO" id="GO:0016020">
    <property type="term" value="C:membrane"/>
    <property type="evidence" value="ECO:0007669"/>
    <property type="project" value="UniProtKB-SubCell"/>
</dbReference>
<name>A0A6P6BEP3_DURZI</name>
<evidence type="ECO:0000256" key="4">
    <source>
        <dbReference type="ARBA" id="ARBA00022989"/>
    </source>
</evidence>
<reference evidence="9" key="1">
    <citation type="submission" date="2025-08" db="UniProtKB">
        <authorList>
            <consortium name="RefSeq"/>
        </authorList>
    </citation>
    <scope>IDENTIFICATION</scope>
    <source>
        <tissue evidence="9">Fruit stalk</tissue>
    </source>
</reference>
<feature type="transmembrane region" description="Helical" evidence="7">
    <location>
        <begin position="538"/>
        <end position="561"/>
    </location>
</feature>
<feature type="compositionally biased region" description="Polar residues" evidence="6">
    <location>
        <begin position="50"/>
        <end position="65"/>
    </location>
</feature>
<feature type="transmembrane region" description="Helical" evidence="7">
    <location>
        <begin position="377"/>
        <end position="396"/>
    </location>
</feature>
<dbReference type="PANTHER" id="PTHR11654">
    <property type="entry name" value="OLIGOPEPTIDE TRANSPORTER-RELATED"/>
    <property type="match status" value="1"/>
</dbReference>
<dbReference type="Gene3D" id="1.20.1250.20">
    <property type="entry name" value="MFS general substrate transporter like domains"/>
    <property type="match status" value="1"/>
</dbReference>
<dbReference type="Proteomes" id="UP000515121">
    <property type="component" value="Unplaced"/>
</dbReference>
<gene>
    <name evidence="9" type="primary">LOC111317391</name>
</gene>
<dbReference type="Pfam" id="PF00854">
    <property type="entry name" value="PTR2"/>
    <property type="match status" value="1"/>
</dbReference>
<feature type="transmembrane region" description="Helical" evidence="7">
    <location>
        <begin position="258"/>
        <end position="278"/>
    </location>
</feature>
<dbReference type="GO" id="GO:0022857">
    <property type="term" value="F:transmembrane transporter activity"/>
    <property type="evidence" value="ECO:0007669"/>
    <property type="project" value="InterPro"/>
</dbReference>
<dbReference type="RefSeq" id="XP_022775554.1">
    <property type="nucleotide sequence ID" value="XM_022919819.1"/>
</dbReference>
<proteinExistence type="inferred from homology"/>
<feature type="transmembrane region" description="Helical" evidence="7">
    <location>
        <begin position="185"/>
        <end position="204"/>
    </location>
</feature>
<evidence type="ECO:0000256" key="3">
    <source>
        <dbReference type="ARBA" id="ARBA00022692"/>
    </source>
</evidence>
<evidence type="ECO:0000313" key="9">
    <source>
        <dbReference type="RefSeq" id="XP_022775554.1"/>
    </source>
</evidence>
<keyword evidence="8" id="KW-1185">Reference proteome</keyword>
<dbReference type="CDD" id="cd17416">
    <property type="entry name" value="MFS_NPF1_2"/>
    <property type="match status" value="1"/>
</dbReference>
<comment type="similarity">
    <text evidence="2">Belongs to the major facilitator superfamily. Proton-dependent oligopeptide transporter (POT/PTR) (TC 2.A.17) family.</text>
</comment>
<feature type="transmembrane region" description="Helical" evidence="7">
    <location>
        <begin position="112"/>
        <end position="131"/>
    </location>
</feature>
<dbReference type="OrthoDB" id="8904098at2759"/>
<evidence type="ECO:0000256" key="7">
    <source>
        <dbReference type="SAM" id="Phobius"/>
    </source>
</evidence>
<evidence type="ECO:0000256" key="2">
    <source>
        <dbReference type="ARBA" id="ARBA00005982"/>
    </source>
</evidence>
<feature type="transmembrane region" description="Helical" evidence="7">
    <location>
        <begin position="581"/>
        <end position="601"/>
    </location>
</feature>
<feature type="region of interest" description="Disordered" evidence="6">
    <location>
        <begin position="41"/>
        <end position="66"/>
    </location>
</feature>
<feature type="transmembrane region" description="Helical" evidence="7">
    <location>
        <begin position="81"/>
        <end position="100"/>
    </location>
</feature>
<keyword evidence="4 7" id="KW-1133">Transmembrane helix</keyword>
<protein>
    <submittedName>
        <fullName evidence="9">Protein NRT1/ PTR FAMILY 2.13-like</fullName>
    </submittedName>
</protein>
<keyword evidence="5 7" id="KW-0472">Membrane</keyword>
<dbReference type="SUPFAM" id="SSF103473">
    <property type="entry name" value="MFS general substrate transporter"/>
    <property type="match status" value="1"/>
</dbReference>
<comment type="subcellular location">
    <subcellularLocation>
        <location evidence="1">Membrane</location>
        <topology evidence="1">Multi-pass membrane protein</topology>
    </subcellularLocation>
</comment>
<dbReference type="InterPro" id="IPR036259">
    <property type="entry name" value="MFS_trans_sf"/>
</dbReference>
<sequence length="629" mass="69640">MVKASLAQKKKKNMVIKSIKEDSRSFLLYCCTKNFQKPASLEKKPGQGTKGNVLSVSGSASTNQKKPGGWKAMPYILGNETFERLATFGLLANFMVYLMNEFHMDQVSASNVLYIWSGVTNFAPLVGAFISDAYAGRFRTITVASFASFLGMLTLTLTAWIPHLHPPECKPKQKPQGHCIGPNNAQLAVLIAGLGLLSVGTAGIRPCSIPFGIDQFDATTEEGLKGISSFFNWYYTTFTVVILLTLTLVVYIQNSVSWVLGFGIPTLLMGSSIVLFLIGTRIYFHVKPQGSIFSSIVQVVVAAYKKRLLKLPEEGKEMGVFYDPPLKENVLSKLPLTNQFRFLNKATIIMENELQPDGSPNKWRLCSIQDVEELKCIIRIIPIWASGIISFTSVAQQGTFTLSQALKMDRHLGPKFQIPAASVGIISMLTIGIFLPVYDRIIVPALRKFTKREGGITLLQRVGIGIFFSILAMIVAGVMEKKRRTSAILHPGVAPISVFWLAPQLILMGFCEAFNVLGQIEFFNEQFPEHMRSIGNSFLFCSLAGASYLSSVVVNIVHHVTGGPGRPDWLTSDIDAGRLDYFYYLLAGMGALNFLYFLYVVHHYRYKGNDNVEKEEKSEPGVELSSIKP</sequence>
<keyword evidence="3 7" id="KW-0812">Transmembrane</keyword>
<evidence type="ECO:0000313" key="8">
    <source>
        <dbReference type="Proteomes" id="UP000515121"/>
    </source>
</evidence>
<feature type="transmembrane region" description="Helical" evidence="7">
    <location>
        <begin position="143"/>
        <end position="165"/>
    </location>
</feature>
<evidence type="ECO:0000256" key="6">
    <source>
        <dbReference type="SAM" id="MobiDB-lite"/>
    </source>
</evidence>
<organism evidence="8 9">
    <name type="scientific">Durio zibethinus</name>
    <name type="common">Durian</name>
    <dbReference type="NCBI Taxonomy" id="66656"/>
    <lineage>
        <taxon>Eukaryota</taxon>
        <taxon>Viridiplantae</taxon>
        <taxon>Streptophyta</taxon>
        <taxon>Embryophyta</taxon>
        <taxon>Tracheophyta</taxon>
        <taxon>Spermatophyta</taxon>
        <taxon>Magnoliopsida</taxon>
        <taxon>eudicotyledons</taxon>
        <taxon>Gunneridae</taxon>
        <taxon>Pentapetalae</taxon>
        <taxon>rosids</taxon>
        <taxon>malvids</taxon>
        <taxon>Malvales</taxon>
        <taxon>Malvaceae</taxon>
        <taxon>Helicteroideae</taxon>
        <taxon>Durio</taxon>
    </lineage>
</organism>
<dbReference type="GeneID" id="111317391"/>